<dbReference type="RefSeq" id="WP_254156843.1">
    <property type="nucleotide sequence ID" value="NZ_CP100355.1"/>
</dbReference>
<reference evidence="2" key="1">
    <citation type="submission" date="2022-06" db="EMBL/GenBank/DDBJ databases">
        <title>Diverse halophilic archaea isolated from saline environments.</title>
        <authorList>
            <person name="Cui H.-L."/>
        </authorList>
    </citation>
    <scope>NUCLEOTIDE SEQUENCE</scope>
    <source>
        <strain evidence="2">WLHS1</strain>
    </source>
</reference>
<organism evidence="2 3">
    <name type="scientific">Natronosalvus rutilus</name>
    <dbReference type="NCBI Taxonomy" id="2953753"/>
    <lineage>
        <taxon>Archaea</taxon>
        <taxon>Methanobacteriati</taxon>
        <taxon>Methanobacteriota</taxon>
        <taxon>Stenosarchaea group</taxon>
        <taxon>Halobacteria</taxon>
        <taxon>Halobacteriales</taxon>
        <taxon>Natrialbaceae</taxon>
        <taxon>Natronosalvus</taxon>
    </lineage>
</organism>
<evidence type="ECO:0000256" key="1">
    <source>
        <dbReference type="SAM" id="MobiDB-lite"/>
    </source>
</evidence>
<proteinExistence type="predicted"/>
<evidence type="ECO:0000313" key="3">
    <source>
        <dbReference type="Proteomes" id="UP001056855"/>
    </source>
</evidence>
<keyword evidence="3" id="KW-1185">Reference proteome</keyword>
<protein>
    <submittedName>
        <fullName evidence="2">Uncharacterized protein</fullName>
    </submittedName>
</protein>
<dbReference type="KEGG" id="sawl:NGM29_13470"/>
<accession>A0A9E7N6U5</accession>
<gene>
    <name evidence="2" type="ORF">NGM29_13470</name>
</gene>
<evidence type="ECO:0000313" key="2">
    <source>
        <dbReference type="EMBL" id="UTF52787.1"/>
    </source>
</evidence>
<dbReference type="GeneID" id="73291074"/>
<dbReference type="Proteomes" id="UP001056855">
    <property type="component" value="Chromosome"/>
</dbReference>
<feature type="region of interest" description="Disordered" evidence="1">
    <location>
        <begin position="91"/>
        <end position="111"/>
    </location>
</feature>
<name>A0A9E7N6U5_9EURY</name>
<dbReference type="AlphaFoldDB" id="A0A9E7N6U5"/>
<dbReference type="EMBL" id="CP100355">
    <property type="protein sequence ID" value="UTF52787.1"/>
    <property type="molecule type" value="Genomic_DNA"/>
</dbReference>
<sequence>MTYYYSSTALNPCKMDLLIQAVNETAGANSSNFESLADSIAWIPNWLRIAVTVLSGGLATYLVRQQVERKKLLRALKSEIRGMSGIETCKDTMNARGKPSASTEDYLKPKEMPPTESIPTLVFESNVDNIGLLKPNDIQKIVGFYTKVLNYKGIISSVRSGDSIPEVDQNELWDEIEDLADDRNSLFGEGWLDECSTENSRD</sequence>